<evidence type="ECO:0000256" key="1">
    <source>
        <dbReference type="ARBA" id="ARBA00023015"/>
    </source>
</evidence>
<keyword evidence="2" id="KW-0238">DNA-binding</keyword>
<dbReference type="SMART" id="SM00345">
    <property type="entry name" value="HTH_GNTR"/>
    <property type="match status" value="1"/>
</dbReference>
<dbReference type="PANTHER" id="PTHR38445">
    <property type="entry name" value="HTH-TYPE TRANSCRIPTIONAL REPRESSOR YTRA"/>
    <property type="match status" value="1"/>
</dbReference>
<evidence type="ECO:0000256" key="3">
    <source>
        <dbReference type="ARBA" id="ARBA00023163"/>
    </source>
</evidence>
<dbReference type="Proteomes" id="UP000472320">
    <property type="component" value="Unassembled WGS sequence"/>
</dbReference>
<dbReference type="Pfam" id="PF00392">
    <property type="entry name" value="GntR"/>
    <property type="match status" value="1"/>
</dbReference>
<sequence>MWNENRPIYLQLKERVVGMMLDGLLKPGDALPSVRQVAADYQLNPITVSRAYQELVDETLVEKRRGLGMYVTDGAVDKLLSSERERFIREEWPAMVERIRRLGLDIEQLLRSTNVPPQGAPA</sequence>
<dbReference type="InterPro" id="IPR036388">
    <property type="entry name" value="WH-like_DNA-bd_sf"/>
</dbReference>
<gene>
    <name evidence="5" type="ORF">GM658_24680</name>
</gene>
<dbReference type="RefSeq" id="WP_155456721.1">
    <property type="nucleotide sequence ID" value="NZ_WNKX01000027.1"/>
</dbReference>
<dbReference type="PROSITE" id="PS50949">
    <property type="entry name" value="HTH_GNTR"/>
    <property type="match status" value="1"/>
</dbReference>
<evidence type="ECO:0000259" key="4">
    <source>
        <dbReference type="PROSITE" id="PS50949"/>
    </source>
</evidence>
<feature type="domain" description="HTH gntR-type" evidence="4">
    <location>
        <begin position="6"/>
        <end position="74"/>
    </location>
</feature>
<dbReference type="OrthoDB" id="162505at2"/>
<dbReference type="InterPro" id="IPR036390">
    <property type="entry name" value="WH_DNA-bd_sf"/>
</dbReference>
<dbReference type="Gene3D" id="1.10.10.10">
    <property type="entry name" value="Winged helix-like DNA-binding domain superfamily/Winged helix DNA-binding domain"/>
    <property type="match status" value="1"/>
</dbReference>
<dbReference type="Gene3D" id="6.10.250.1220">
    <property type="match status" value="1"/>
</dbReference>
<keyword evidence="1" id="KW-0805">Transcription regulation</keyword>
<keyword evidence="6" id="KW-1185">Reference proteome</keyword>
<comment type="caution">
    <text evidence="5">The sequence shown here is derived from an EMBL/GenBank/DDBJ whole genome shotgun (WGS) entry which is preliminary data.</text>
</comment>
<dbReference type="SUPFAM" id="SSF46785">
    <property type="entry name" value="Winged helix' DNA-binding domain"/>
    <property type="match status" value="1"/>
</dbReference>
<name>A0A6L6QN49_9BURK</name>
<dbReference type="InterPro" id="IPR000524">
    <property type="entry name" value="Tscrpt_reg_HTH_GntR"/>
</dbReference>
<dbReference type="GO" id="GO:0003677">
    <property type="term" value="F:DNA binding"/>
    <property type="evidence" value="ECO:0007669"/>
    <property type="project" value="UniProtKB-KW"/>
</dbReference>
<dbReference type="CDD" id="cd07377">
    <property type="entry name" value="WHTH_GntR"/>
    <property type="match status" value="1"/>
</dbReference>
<evidence type="ECO:0000313" key="5">
    <source>
        <dbReference type="EMBL" id="MTW13812.1"/>
    </source>
</evidence>
<accession>A0A6L6QN49</accession>
<dbReference type="GO" id="GO:0003700">
    <property type="term" value="F:DNA-binding transcription factor activity"/>
    <property type="evidence" value="ECO:0007669"/>
    <property type="project" value="InterPro"/>
</dbReference>
<dbReference type="EMBL" id="WNKX01000027">
    <property type="protein sequence ID" value="MTW13812.1"/>
    <property type="molecule type" value="Genomic_DNA"/>
</dbReference>
<organism evidence="5 6">
    <name type="scientific">Massilia eburnea</name>
    <dbReference type="NCBI Taxonomy" id="1776165"/>
    <lineage>
        <taxon>Bacteria</taxon>
        <taxon>Pseudomonadati</taxon>
        <taxon>Pseudomonadota</taxon>
        <taxon>Betaproteobacteria</taxon>
        <taxon>Burkholderiales</taxon>
        <taxon>Oxalobacteraceae</taxon>
        <taxon>Telluria group</taxon>
        <taxon>Massilia</taxon>
    </lineage>
</organism>
<dbReference type="PANTHER" id="PTHR38445:SF10">
    <property type="entry name" value="GNTR-FAMILY TRANSCRIPTIONAL REGULATOR"/>
    <property type="match status" value="1"/>
</dbReference>
<evidence type="ECO:0000313" key="6">
    <source>
        <dbReference type="Proteomes" id="UP000472320"/>
    </source>
</evidence>
<keyword evidence="3" id="KW-0804">Transcription</keyword>
<proteinExistence type="predicted"/>
<evidence type="ECO:0000256" key="2">
    <source>
        <dbReference type="ARBA" id="ARBA00023125"/>
    </source>
</evidence>
<protein>
    <submittedName>
        <fullName evidence="5">GntR family transcriptional regulator</fullName>
    </submittedName>
</protein>
<reference evidence="5 6" key="1">
    <citation type="submission" date="2019-11" db="EMBL/GenBank/DDBJ databases">
        <title>Type strains purchased from KCTC, JCM and DSMZ.</title>
        <authorList>
            <person name="Lu H."/>
        </authorList>
    </citation>
    <scope>NUCLEOTIDE SEQUENCE [LARGE SCALE GENOMIC DNA]</scope>
    <source>
        <strain evidence="5 6">JCM 31587</strain>
    </source>
</reference>
<dbReference type="AlphaFoldDB" id="A0A6L6QN49"/>